<sequence length="298" mass="32031">MSISSYQSMINNNLTTLSTTSTGSSVSNSSSGSTGGSGSNAPMSLAAANVVRGIMEKVLATPPMGASISGGIPSSSSNAAAAAAARLFNELDYLSSPGLDSDFGDTSPLLCTSSSNLNNQYLRLAINSNNNNKEQQHCHHGNFLTRHCLSQNNNRTINSPFSHQQFTDLTNLIDYSPPSNSMTNIFSEPDDINDLNGNKKFIAKRAQIDMTKQVTDARALYFMLGIKMKCKFCFENGESFEVYRSHMLRNGAGTILCPILRAYVCPKCGATGDLAHTLRYCPLHQSPGNTQLLGNAFD</sequence>
<evidence type="ECO:0000313" key="12">
    <source>
        <dbReference type="EMBL" id="CAF3756054.1"/>
    </source>
</evidence>
<evidence type="ECO:0000256" key="9">
    <source>
        <dbReference type="SAM" id="MobiDB-lite"/>
    </source>
</evidence>
<evidence type="ECO:0000313" key="11">
    <source>
        <dbReference type="EMBL" id="CAF1011569.1"/>
    </source>
</evidence>
<keyword evidence="2" id="KW-0963">Cytoplasm</keyword>
<dbReference type="Pfam" id="PF05741">
    <property type="entry name" value="zf-nanos"/>
    <property type="match status" value="1"/>
</dbReference>
<proteinExistence type="inferred from homology"/>
<evidence type="ECO:0000256" key="8">
    <source>
        <dbReference type="PROSITE-ProRule" id="PRU00855"/>
    </source>
</evidence>
<evidence type="ECO:0000256" key="7">
    <source>
        <dbReference type="ARBA" id="ARBA00022884"/>
    </source>
</evidence>
<accession>A0A814HKY0</accession>
<comment type="similarity">
    <text evidence="8">Belongs to the nanos family.</text>
</comment>
<keyword evidence="4 8" id="KW-0863">Zinc-finger</keyword>
<comment type="subcellular location">
    <subcellularLocation>
        <location evidence="1">Cytoplasm</location>
    </subcellularLocation>
</comment>
<keyword evidence="6 8" id="KW-0810">Translation regulation</keyword>
<evidence type="ECO:0000256" key="2">
    <source>
        <dbReference type="ARBA" id="ARBA00022490"/>
    </source>
</evidence>
<dbReference type="GO" id="GO:0005737">
    <property type="term" value="C:cytoplasm"/>
    <property type="evidence" value="ECO:0007669"/>
    <property type="project" value="UniProtKB-SubCell"/>
</dbReference>
<evidence type="ECO:0000313" key="13">
    <source>
        <dbReference type="Proteomes" id="UP000663864"/>
    </source>
</evidence>
<dbReference type="InterPro" id="IPR008705">
    <property type="entry name" value="Nanos/Xcar2"/>
</dbReference>
<keyword evidence="3" id="KW-0479">Metal-binding</keyword>
<feature type="domain" description="Nanos-type" evidence="10">
    <location>
        <begin position="229"/>
        <end position="283"/>
    </location>
</feature>
<dbReference type="Gene3D" id="4.10.60.30">
    <property type="entry name" value="Nanos, RNA-binding domain"/>
    <property type="match status" value="1"/>
</dbReference>
<feature type="compositionally biased region" description="Low complexity" evidence="9">
    <location>
        <begin position="19"/>
        <end position="32"/>
    </location>
</feature>
<dbReference type="PROSITE" id="PS51522">
    <property type="entry name" value="ZF_NANOS"/>
    <property type="match status" value="1"/>
</dbReference>
<dbReference type="GO" id="GO:0006417">
    <property type="term" value="P:regulation of translation"/>
    <property type="evidence" value="ECO:0007669"/>
    <property type="project" value="UniProtKB-UniRule"/>
</dbReference>
<evidence type="ECO:0000256" key="6">
    <source>
        <dbReference type="ARBA" id="ARBA00022845"/>
    </source>
</evidence>
<dbReference type="InterPro" id="IPR024161">
    <property type="entry name" value="Znf_nanos-typ"/>
</dbReference>
<name>A0A814HKY0_9BILA</name>
<keyword evidence="7 8" id="KW-0694">RNA-binding</keyword>
<dbReference type="GO" id="GO:0008270">
    <property type="term" value="F:zinc ion binding"/>
    <property type="evidence" value="ECO:0007669"/>
    <property type="project" value="UniProtKB-KW"/>
</dbReference>
<protein>
    <recommendedName>
        <fullName evidence="10">Nanos-type domain-containing protein</fullName>
    </recommendedName>
</protein>
<evidence type="ECO:0000256" key="3">
    <source>
        <dbReference type="ARBA" id="ARBA00022723"/>
    </source>
</evidence>
<organism evidence="11 13">
    <name type="scientific">Rotaria sordida</name>
    <dbReference type="NCBI Taxonomy" id="392033"/>
    <lineage>
        <taxon>Eukaryota</taxon>
        <taxon>Metazoa</taxon>
        <taxon>Spiralia</taxon>
        <taxon>Gnathifera</taxon>
        <taxon>Rotifera</taxon>
        <taxon>Eurotatoria</taxon>
        <taxon>Bdelloidea</taxon>
        <taxon>Philodinida</taxon>
        <taxon>Philodinidae</taxon>
        <taxon>Rotaria</taxon>
    </lineage>
</organism>
<dbReference type="InterPro" id="IPR038129">
    <property type="entry name" value="Nanos_sf"/>
</dbReference>
<dbReference type="PANTHER" id="PTHR12887">
    <property type="entry name" value="NANOS PROTEIN"/>
    <property type="match status" value="1"/>
</dbReference>
<dbReference type="EMBL" id="CAJOBD010001068">
    <property type="protein sequence ID" value="CAF3756054.1"/>
    <property type="molecule type" value="Genomic_DNA"/>
</dbReference>
<dbReference type="EMBL" id="CAJNOT010000527">
    <property type="protein sequence ID" value="CAF1011569.1"/>
    <property type="molecule type" value="Genomic_DNA"/>
</dbReference>
<reference evidence="11" key="1">
    <citation type="submission" date="2021-02" db="EMBL/GenBank/DDBJ databases">
        <authorList>
            <person name="Nowell W R."/>
        </authorList>
    </citation>
    <scope>NUCLEOTIDE SEQUENCE</scope>
</reference>
<gene>
    <name evidence="12" type="ORF">JBS370_LOCUS12843</name>
    <name evidence="11" type="ORF">ZHD862_LOCUS13062</name>
</gene>
<dbReference type="AlphaFoldDB" id="A0A814HKY0"/>
<feature type="region of interest" description="Disordered" evidence="9">
    <location>
        <begin position="19"/>
        <end position="40"/>
    </location>
</feature>
<comment type="caution">
    <text evidence="11">The sequence shown here is derived from an EMBL/GenBank/DDBJ whole genome shotgun (WGS) entry which is preliminary data.</text>
</comment>
<dbReference type="GO" id="GO:0003723">
    <property type="term" value="F:RNA binding"/>
    <property type="evidence" value="ECO:0007669"/>
    <property type="project" value="UniProtKB-UniRule"/>
</dbReference>
<evidence type="ECO:0000256" key="5">
    <source>
        <dbReference type="ARBA" id="ARBA00022833"/>
    </source>
</evidence>
<dbReference type="Proteomes" id="UP000663836">
    <property type="component" value="Unassembled WGS sequence"/>
</dbReference>
<keyword evidence="5" id="KW-0862">Zinc</keyword>
<evidence type="ECO:0000256" key="4">
    <source>
        <dbReference type="ARBA" id="ARBA00022771"/>
    </source>
</evidence>
<evidence type="ECO:0000256" key="1">
    <source>
        <dbReference type="ARBA" id="ARBA00004496"/>
    </source>
</evidence>
<dbReference type="Proteomes" id="UP000663864">
    <property type="component" value="Unassembled WGS sequence"/>
</dbReference>
<evidence type="ECO:0000259" key="10">
    <source>
        <dbReference type="PROSITE" id="PS51522"/>
    </source>
</evidence>